<dbReference type="PROSITE" id="PS00794">
    <property type="entry name" value="HPPK"/>
    <property type="match status" value="1"/>
</dbReference>
<sequence length="161" mass="17626">MTRAYVGLGANLGDPLQTLRWAADALRARPRVSAWAASPLYRTRPLESSGPDYLNAVVAFDTDESAHALLSVLQALEQAQGRERPYRNAPRTLDLDLLLLGDLCLDTPSLQLPHPRLHERAFVLAPLADLAPGLVIPGRPDLRTMLDALPDQGIERLPDPL</sequence>
<evidence type="ECO:0000256" key="7">
    <source>
        <dbReference type="ARBA" id="ARBA00022777"/>
    </source>
</evidence>
<keyword evidence="9" id="KW-0289">Folate biosynthesis</keyword>
<evidence type="ECO:0000256" key="5">
    <source>
        <dbReference type="ARBA" id="ARBA00022679"/>
    </source>
</evidence>
<organism evidence="14 15">
    <name type="scientific">Caldimonas caldifontis</name>
    <dbReference type="NCBI Taxonomy" id="1452508"/>
    <lineage>
        <taxon>Bacteria</taxon>
        <taxon>Pseudomonadati</taxon>
        <taxon>Pseudomonadota</taxon>
        <taxon>Betaproteobacteria</taxon>
        <taxon>Burkholderiales</taxon>
        <taxon>Sphaerotilaceae</taxon>
        <taxon>Caldimonas</taxon>
    </lineage>
</organism>
<evidence type="ECO:0000256" key="1">
    <source>
        <dbReference type="ARBA" id="ARBA00005051"/>
    </source>
</evidence>
<dbReference type="RefSeq" id="WP_104303452.1">
    <property type="nucleotide sequence ID" value="NZ_PSNX01000014.1"/>
</dbReference>
<feature type="domain" description="7,8-dihydro-6-hydroxymethylpterin-pyrophosphokinase" evidence="13">
    <location>
        <begin position="87"/>
        <end position="98"/>
    </location>
</feature>
<accession>A0A2S5SSC1</accession>
<evidence type="ECO:0000256" key="2">
    <source>
        <dbReference type="ARBA" id="ARBA00005810"/>
    </source>
</evidence>
<evidence type="ECO:0000256" key="11">
    <source>
        <dbReference type="ARBA" id="ARBA00029766"/>
    </source>
</evidence>
<evidence type="ECO:0000256" key="9">
    <source>
        <dbReference type="ARBA" id="ARBA00022909"/>
    </source>
</evidence>
<dbReference type="Proteomes" id="UP000238605">
    <property type="component" value="Unassembled WGS sequence"/>
</dbReference>
<evidence type="ECO:0000256" key="4">
    <source>
        <dbReference type="ARBA" id="ARBA00016218"/>
    </source>
</evidence>
<protein>
    <recommendedName>
        <fullName evidence="4">2-amino-4-hydroxy-6-hydroxymethyldihydropteridine pyrophosphokinase</fullName>
        <ecNumber evidence="3">2.7.6.3</ecNumber>
    </recommendedName>
    <alternativeName>
        <fullName evidence="11">6-hydroxymethyl-7,8-dihydropterin pyrophosphokinase</fullName>
    </alternativeName>
    <alternativeName>
        <fullName evidence="12">7,8-dihydro-6-hydroxymethylpterin-pyrophosphokinase</fullName>
    </alternativeName>
</protein>
<dbReference type="Gene3D" id="3.30.70.560">
    <property type="entry name" value="7,8-Dihydro-6-hydroxymethylpterin-pyrophosphokinase HPPK"/>
    <property type="match status" value="1"/>
</dbReference>
<comment type="similarity">
    <text evidence="2">Belongs to the HPPK family.</text>
</comment>
<dbReference type="OrthoDB" id="9808041at2"/>
<dbReference type="GO" id="GO:0003848">
    <property type="term" value="F:2-amino-4-hydroxy-6-hydroxymethyldihydropteridine diphosphokinase activity"/>
    <property type="evidence" value="ECO:0007669"/>
    <property type="project" value="UniProtKB-EC"/>
</dbReference>
<dbReference type="NCBIfam" id="TIGR01498">
    <property type="entry name" value="folK"/>
    <property type="match status" value="1"/>
</dbReference>
<dbReference type="InterPro" id="IPR035907">
    <property type="entry name" value="Hppk_sf"/>
</dbReference>
<dbReference type="Pfam" id="PF01288">
    <property type="entry name" value="HPPK"/>
    <property type="match status" value="1"/>
</dbReference>
<evidence type="ECO:0000313" key="15">
    <source>
        <dbReference type="Proteomes" id="UP000238605"/>
    </source>
</evidence>
<evidence type="ECO:0000259" key="13">
    <source>
        <dbReference type="PROSITE" id="PS00794"/>
    </source>
</evidence>
<keyword evidence="7 14" id="KW-0418">Kinase</keyword>
<dbReference type="GO" id="GO:0016301">
    <property type="term" value="F:kinase activity"/>
    <property type="evidence" value="ECO:0007669"/>
    <property type="project" value="UniProtKB-KW"/>
</dbReference>
<keyword evidence="8" id="KW-0067">ATP-binding</keyword>
<name>A0A2S5SSC1_9BURK</name>
<comment type="caution">
    <text evidence="14">The sequence shown here is derived from an EMBL/GenBank/DDBJ whole genome shotgun (WGS) entry which is preliminary data.</text>
</comment>
<keyword evidence="6" id="KW-0547">Nucleotide-binding</keyword>
<proteinExistence type="inferred from homology"/>
<gene>
    <name evidence="14" type="primary">folK</name>
    <name evidence="14" type="ORF">C1704_14485</name>
</gene>
<dbReference type="EMBL" id="PSNX01000014">
    <property type="protein sequence ID" value="PPE65457.1"/>
    <property type="molecule type" value="Genomic_DNA"/>
</dbReference>
<dbReference type="InterPro" id="IPR000550">
    <property type="entry name" value="Hppk"/>
</dbReference>
<dbReference type="GO" id="GO:0005524">
    <property type="term" value="F:ATP binding"/>
    <property type="evidence" value="ECO:0007669"/>
    <property type="project" value="UniProtKB-KW"/>
</dbReference>
<dbReference type="AlphaFoldDB" id="A0A2S5SSC1"/>
<dbReference type="SUPFAM" id="SSF55083">
    <property type="entry name" value="6-hydroxymethyl-7,8-dihydropterin pyrophosphokinase, HPPK"/>
    <property type="match status" value="1"/>
</dbReference>
<evidence type="ECO:0000313" key="14">
    <source>
        <dbReference type="EMBL" id="PPE65457.1"/>
    </source>
</evidence>
<evidence type="ECO:0000256" key="12">
    <source>
        <dbReference type="ARBA" id="ARBA00033413"/>
    </source>
</evidence>
<dbReference type="GO" id="GO:0046656">
    <property type="term" value="P:folic acid biosynthetic process"/>
    <property type="evidence" value="ECO:0007669"/>
    <property type="project" value="UniProtKB-KW"/>
</dbReference>
<dbReference type="PANTHER" id="PTHR43071:SF1">
    <property type="entry name" value="2-AMINO-4-HYDROXY-6-HYDROXYMETHYLDIHYDROPTERIDINE PYROPHOSPHOKINASE"/>
    <property type="match status" value="1"/>
</dbReference>
<evidence type="ECO:0000256" key="6">
    <source>
        <dbReference type="ARBA" id="ARBA00022741"/>
    </source>
</evidence>
<evidence type="ECO:0000256" key="10">
    <source>
        <dbReference type="ARBA" id="ARBA00029409"/>
    </source>
</evidence>
<comment type="function">
    <text evidence="10">Catalyzes the transfer of pyrophosphate from adenosine triphosphate (ATP) to 6-hydroxymethyl-7,8-dihydropterin, an enzymatic step in folate biosynthesis pathway.</text>
</comment>
<dbReference type="CDD" id="cd00483">
    <property type="entry name" value="HPPK"/>
    <property type="match status" value="1"/>
</dbReference>
<reference evidence="14 15" key="1">
    <citation type="submission" date="2018-02" db="EMBL/GenBank/DDBJ databases">
        <title>Reclassifiation of [Polyangium] brachysporum DSM 7029 as Guopingzhaonella breviflexa gen. nov., sp. nov., a member of the family Comamonadaceae.</title>
        <authorList>
            <person name="Tang B."/>
        </authorList>
    </citation>
    <scope>NUCLEOTIDE SEQUENCE [LARGE SCALE GENOMIC DNA]</scope>
    <source>
        <strain evidence="14 15">BCRC 80649</strain>
    </source>
</reference>
<comment type="pathway">
    <text evidence="1">Cofactor biosynthesis; tetrahydrofolate biosynthesis; 2-amino-4-hydroxy-6-hydroxymethyl-7,8-dihydropteridine diphosphate from 7,8-dihydroneopterin triphosphate: step 4/4.</text>
</comment>
<evidence type="ECO:0000256" key="8">
    <source>
        <dbReference type="ARBA" id="ARBA00022840"/>
    </source>
</evidence>
<dbReference type="EC" id="2.7.6.3" evidence="3"/>
<evidence type="ECO:0000256" key="3">
    <source>
        <dbReference type="ARBA" id="ARBA00013253"/>
    </source>
</evidence>
<dbReference type="GO" id="GO:0046654">
    <property type="term" value="P:tetrahydrofolate biosynthetic process"/>
    <property type="evidence" value="ECO:0007669"/>
    <property type="project" value="UniProtKB-UniPathway"/>
</dbReference>
<dbReference type="PANTHER" id="PTHR43071">
    <property type="entry name" value="2-AMINO-4-HYDROXY-6-HYDROXYMETHYLDIHYDROPTERIDINE PYROPHOSPHOKINASE"/>
    <property type="match status" value="1"/>
</dbReference>
<dbReference type="UniPathway" id="UPA00077">
    <property type="reaction ID" value="UER00155"/>
</dbReference>
<keyword evidence="15" id="KW-1185">Reference proteome</keyword>
<keyword evidence="5" id="KW-0808">Transferase</keyword>